<protein>
    <submittedName>
        <fullName evidence="1">Uncharacterized protein</fullName>
    </submittedName>
</protein>
<evidence type="ECO:0000313" key="1">
    <source>
        <dbReference type="EMBL" id="KFK23397.1"/>
    </source>
</evidence>
<evidence type="ECO:0000313" key="2">
    <source>
        <dbReference type="Proteomes" id="UP000029120"/>
    </source>
</evidence>
<reference evidence="2" key="1">
    <citation type="journal article" date="2015" name="Nat. Plants">
        <title>Genome expansion of Arabis alpina linked with retrotransposition and reduced symmetric DNA methylation.</title>
        <authorList>
            <person name="Willing E.M."/>
            <person name="Rawat V."/>
            <person name="Mandakova T."/>
            <person name="Maumus F."/>
            <person name="James G.V."/>
            <person name="Nordstroem K.J."/>
            <person name="Becker C."/>
            <person name="Warthmann N."/>
            <person name="Chica C."/>
            <person name="Szarzynska B."/>
            <person name="Zytnicki M."/>
            <person name="Albani M.C."/>
            <person name="Kiefer C."/>
            <person name="Bergonzi S."/>
            <person name="Castaings L."/>
            <person name="Mateos J.L."/>
            <person name="Berns M.C."/>
            <person name="Bujdoso N."/>
            <person name="Piofczyk T."/>
            <person name="de Lorenzo L."/>
            <person name="Barrero-Sicilia C."/>
            <person name="Mateos I."/>
            <person name="Piednoel M."/>
            <person name="Hagmann J."/>
            <person name="Chen-Min-Tao R."/>
            <person name="Iglesias-Fernandez R."/>
            <person name="Schuster S.C."/>
            <person name="Alonso-Blanco C."/>
            <person name="Roudier F."/>
            <person name="Carbonero P."/>
            <person name="Paz-Ares J."/>
            <person name="Davis S.J."/>
            <person name="Pecinka A."/>
            <person name="Quesneville H."/>
            <person name="Colot V."/>
            <person name="Lysak M.A."/>
            <person name="Weigel D."/>
            <person name="Coupland G."/>
            <person name="Schneeberger K."/>
        </authorList>
    </citation>
    <scope>NUCLEOTIDE SEQUENCE [LARGE SCALE GENOMIC DNA]</scope>
    <source>
        <strain evidence="2">cv. Pajares</strain>
    </source>
</reference>
<dbReference type="OrthoDB" id="1110839at2759"/>
<dbReference type="AlphaFoldDB" id="A0A087G0J5"/>
<dbReference type="EMBL" id="KL979434">
    <property type="protein sequence ID" value="KFK23397.1"/>
    <property type="molecule type" value="Genomic_DNA"/>
</dbReference>
<accession>A0A087G0J5</accession>
<gene>
    <name evidence="1" type="ORF">AALP_AAs52616U000100</name>
</gene>
<organism evidence="1 2">
    <name type="scientific">Arabis alpina</name>
    <name type="common">Alpine rock-cress</name>
    <dbReference type="NCBI Taxonomy" id="50452"/>
    <lineage>
        <taxon>Eukaryota</taxon>
        <taxon>Viridiplantae</taxon>
        <taxon>Streptophyta</taxon>
        <taxon>Embryophyta</taxon>
        <taxon>Tracheophyta</taxon>
        <taxon>Spermatophyta</taxon>
        <taxon>Magnoliopsida</taxon>
        <taxon>eudicotyledons</taxon>
        <taxon>Gunneridae</taxon>
        <taxon>Pentapetalae</taxon>
        <taxon>rosids</taxon>
        <taxon>malvids</taxon>
        <taxon>Brassicales</taxon>
        <taxon>Brassicaceae</taxon>
        <taxon>Arabideae</taxon>
        <taxon>Arabis</taxon>
    </lineage>
</organism>
<dbReference type="Gramene" id="KFK23397">
    <property type="protein sequence ID" value="KFK23397"/>
    <property type="gene ID" value="AALP_AAs52616U000100"/>
</dbReference>
<proteinExistence type="predicted"/>
<keyword evidence="2" id="KW-1185">Reference proteome</keyword>
<name>A0A087G0J5_ARAAL</name>
<dbReference type="Proteomes" id="UP000029120">
    <property type="component" value="Unassembled WGS sequence"/>
</dbReference>
<sequence length="186" mass="21436">MHDMRSIMIPHRLWQHYQRYTPEEAISARPDFIPKDQWQVFVHLQFSDKAKNLRVQNKKSRSHYKIPPTLGKKNIARKSKEIVNVQAVEKFFCAQAKKLMGTLSNEEARNSSVKLTENMENTSQIITLQNHTIPAPSETKVIGLRNRVHELEGKVVKVNELEDKMEKLKALVALLAPTATAREDKV</sequence>